<reference evidence="7 8" key="1">
    <citation type="submission" date="2014-04" db="EMBL/GenBank/DDBJ databases">
        <authorList>
            <consortium name="DOE Joint Genome Institute"/>
            <person name="Kuo A."/>
            <person name="Kohler A."/>
            <person name="Costa M.D."/>
            <person name="Nagy L.G."/>
            <person name="Floudas D."/>
            <person name="Copeland A."/>
            <person name="Barry K.W."/>
            <person name="Cichocki N."/>
            <person name="Veneault-Fourrey C."/>
            <person name="LaButti K."/>
            <person name="Lindquist E.A."/>
            <person name="Lipzen A."/>
            <person name="Lundell T."/>
            <person name="Morin E."/>
            <person name="Murat C."/>
            <person name="Sun H."/>
            <person name="Tunlid A."/>
            <person name="Henrissat B."/>
            <person name="Grigoriev I.V."/>
            <person name="Hibbett D.S."/>
            <person name="Martin F."/>
            <person name="Nordberg H.P."/>
            <person name="Cantor M.N."/>
            <person name="Hua S.X."/>
        </authorList>
    </citation>
    <scope>NUCLEOTIDE SEQUENCE [LARGE SCALE GENOMIC DNA]</scope>
    <source>
        <strain evidence="7 8">Marx 270</strain>
    </source>
</reference>
<dbReference type="FunCoup" id="A0A0C3PH36">
    <property type="interactions" value="23"/>
</dbReference>
<dbReference type="OrthoDB" id="288590at2759"/>
<comment type="similarity">
    <text evidence="1 5">Belongs to the iron/ascorbate-dependent oxidoreductase family.</text>
</comment>
<evidence type="ECO:0000256" key="1">
    <source>
        <dbReference type="ARBA" id="ARBA00008056"/>
    </source>
</evidence>
<evidence type="ECO:0000256" key="4">
    <source>
        <dbReference type="ARBA" id="ARBA00023004"/>
    </source>
</evidence>
<dbReference type="EMBL" id="KN831946">
    <property type="protein sequence ID" value="KIO13310.1"/>
    <property type="molecule type" value="Genomic_DNA"/>
</dbReference>
<dbReference type="Pfam" id="PF03171">
    <property type="entry name" value="2OG-FeII_Oxy"/>
    <property type="match status" value="1"/>
</dbReference>
<dbReference type="STRING" id="870435.A0A0C3PH36"/>
<evidence type="ECO:0000313" key="7">
    <source>
        <dbReference type="EMBL" id="KIO13310.1"/>
    </source>
</evidence>
<dbReference type="HOGENOM" id="CLU_010119_6_1_1"/>
<proteinExistence type="inferred from homology"/>
<dbReference type="GO" id="GO:0046872">
    <property type="term" value="F:metal ion binding"/>
    <property type="evidence" value="ECO:0007669"/>
    <property type="project" value="UniProtKB-KW"/>
</dbReference>
<keyword evidence="8" id="KW-1185">Reference proteome</keyword>
<evidence type="ECO:0000256" key="5">
    <source>
        <dbReference type="RuleBase" id="RU003682"/>
    </source>
</evidence>
<keyword evidence="4 5" id="KW-0408">Iron</keyword>
<keyword evidence="3 5" id="KW-0560">Oxidoreductase</keyword>
<reference evidence="8" key="2">
    <citation type="submission" date="2015-01" db="EMBL/GenBank/DDBJ databases">
        <title>Evolutionary Origins and Diversification of the Mycorrhizal Mutualists.</title>
        <authorList>
            <consortium name="DOE Joint Genome Institute"/>
            <consortium name="Mycorrhizal Genomics Consortium"/>
            <person name="Kohler A."/>
            <person name="Kuo A."/>
            <person name="Nagy L.G."/>
            <person name="Floudas D."/>
            <person name="Copeland A."/>
            <person name="Barry K.W."/>
            <person name="Cichocki N."/>
            <person name="Veneault-Fourrey C."/>
            <person name="LaButti K."/>
            <person name="Lindquist E.A."/>
            <person name="Lipzen A."/>
            <person name="Lundell T."/>
            <person name="Morin E."/>
            <person name="Murat C."/>
            <person name="Riley R."/>
            <person name="Ohm R."/>
            <person name="Sun H."/>
            <person name="Tunlid A."/>
            <person name="Henrissat B."/>
            <person name="Grigoriev I.V."/>
            <person name="Hibbett D.S."/>
            <person name="Martin F."/>
        </authorList>
    </citation>
    <scope>NUCLEOTIDE SEQUENCE [LARGE SCALE GENOMIC DNA]</scope>
    <source>
        <strain evidence="8">Marx 270</strain>
    </source>
</reference>
<name>A0A0C3PH36_PISTI</name>
<dbReference type="InterPro" id="IPR044861">
    <property type="entry name" value="IPNS-like_FE2OG_OXY"/>
</dbReference>
<gene>
    <name evidence="7" type="ORF">M404DRAFT_12292</name>
</gene>
<accession>A0A0C3PH36</accession>
<dbReference type="Pfam" id="PF14226">
    <property type="entry name" value="DIOX_N"/>
    <property type="match status" value="1"/>
</dbReference>
<dbReference type="PRINTS" id="PR00682">
    <property type="entry name" value="IPNSYNTHASE"/>
</dbReference>
<evidence type="ECO:0000256" key="3">
    <source>
        <dbReference type="ARBA" id="ARBA00023002"/>
    </source>
</evidence>
<dbReference type="PANTHER" id="PTHR10209:SF881">
    <property type="entry name" value="FI07970P-RELATED"/>
    <property type="match status" value="1"/>
</dbReference>
<dbReference type="Proteomes" id="UP000054217">
    <property type="component" value="Unassembled WGS sequence"/>
</dbReference>
<sequence>MSDKLLQDLPLPVVDFAGFGDGTSSDALEIGKKLLQACQDVGFAYLINTGISQAQADDMLAWSRKFFSLPPDIKQLAPHPKEGWKHRGYSGIGVEQLSQMVFDSNELAAIRKNAPDFKESFDLGRTDSPHLENIWLPEEHLPGFRDAALSFYYACQSFQIGNLLKALSLGLGLPADFLGQYHRDGDNQLRLLHYPAAPAEVFSRGEKGRAKAHTDFGTATILFQDSESGLEVESPSGSGQFIAVPPIPGAMVFNVGDLLMRWSNDTLKSTLHRVSALAPQHGTGVVKERYSIPFFMGPDVNALVDCLPGCSSEDRPKKYEPITAAAYIDMRLNAIFV</sequence>
<evidence type="ECO:0000256" key="2">
    <source>
        <dbReference type="ARBA" id="ARBA00022723"/>
    </source>
</evidence>
<dbReference type="GO" id="GO:0016491">
    <property type="term" value="F:oxidoreductase activity"/>
    <property type="evidence" value="ECO:0007669"/>
    <property type="project" value="UniProtKB-KW"/>
</dbReference>
<dbReference type="InterPro" id="IPR027443">
    <property type="entry name" value="IPNS-like_sf"/>
</dbReference>
<evidence type="ECO:0000259" key="6">
    <source>
        <dbReference type="PROSITE" id="PS51471"/>
    </source>
</evidence>
<dbReference type="InParanoid" id="A0A0C3PH36"/>
<dbReference type="Gene3D" id="2.60.120.330">
    <property type="entry name" value="B-lactam Antibiotic, Isopenicillin N Synthase, Chain"/>
    <property type="match status" value="1"/>
</dbReference>
<protein>
    <recommendedName>
        <fullName evidence="6">Fe2OG dioxygenase domain-containing protein</fullName>
    </recommendedName>
</protein>
<keyword evidence="2 5" id="KW-0479">Metal-binding</keyword>
<dbReference type="AlphaFoldDB" id="A0A0C3PH36"/>
<dbReference type="InterPro" id="IPR026992">
    <property type="entry name" value="DIOX_N"/>
</dbReference>
<dbReference type="PANTHER" id="PTHR10209">
    <property type="entry name" value="OXIDOREDUCTASE, 2OG-FE II OXYGENASE FAMILY PROTEIN"/>
    <property type="match status" value="1"/>
</dbReference>
<dbReference type="PROSITE" id="PS51471">
    <property type="entry name" value="FE2OG_OXY"/>
    <property type="match status" value="1"/>
</dbReference>
<dbReference type="SUPFAM" id="SSF51197">
    <property type="entry name" value="Clavaminate synthase-like"/>
    <property type="match status" value="1"/>
</dbReference>
<feature type="domain" description="Fe2OG dioxygenase" evidence="6">
    <location>
        <begin position="185"/>
        <end position="298"/>
    </location>
</feature>
<dbReference type="InterPro" id="IPR005123">
    <property type="entry name" value="Oxoglu/Fe-dep_dioxygenase_dom"/>
</dbReference>
<organism evidence="7 8">
    <name type="scientific">Pisolithus tinctorius Marx 270</name>
    <dbReference type="NCBI Taxonomy" id="870435"/>
    <lineage>
        <taxon>Eukaryota</taxon>
        <taxon>Fungi</taxon>
        <taxon>Dikarya</taxon>
        <taxon>Basidiomycota</taxon>
        <taxon>Agaricomycotina</taxon>
        <taxon>Agaricomycetes</taxon>
        <taxon>Agaricomycetidae</taxon>
        <taxon>Boletales</taxon>
        <taxon>Sclerodermatineae</taxon>
        <taxon>Pisolithaceae</taxon>
        <taxon>Pisolithus</taxon>
    </lineage>
</organism>
<evidence type="ECO:0000313" key="8">
    <source>
        <dbReference type="Proteomes" id="UP000054217"/>
    </source>
</evidence>